<dbReference type="GO" id="GO:0003968">
    <property type="term" value="F:RNA-directed RNA polymerase activity"/>
    <property type="evidence" value="ECO:0007669"/>
    <property type="project" value="UniProtKB-KW"/>
</dbReference>
<reference evidence="2" key="1">
    <citation type="journal article" date="2019" name="Science">
        <title>Mutation of a bHLH transcription factor allowed almond domestication.</title>
        <authorList>
            <person name="Sanchez-Perez R."/>
            <person name="Pavan S."/>
            <person name="Mazzeo R."/>
            <person name="Moldovan C."/>
            <person name="Aiese Cigliano R."/>
            <person name="Del Cueto J."/>
            <person name="Ricciardi F."/>
            <person name="Lotti C."/>
            <person name="Ricciardi L."/>
            <person name="Dicenta F."/>
            <person name="Lopez-Marques R.L."/>
            <person name="Lindberg Moller B."/>
        </authorList>
    </citation>
    <scope>NUCLEOTIDE SEQUENCE</scope>
</reference>
<keyword evidence="2" id="KW-0696">RNA-directed RNA polymerase</keyword>
<keyword evidence="2" id="KW-0548">Nucleotidyltransferase</keyword>
<dbReference type="EMBL" id="AP020858">
    <property type="protein sequence ID" value="BBN68665.1"/>
    <property type="molecule type" value="Genomic_DNA"/>
</dbReference>
<name>A0A5H2XR08_PRUDU</name>
<dbReference type="AlphaFoldDB" id="A0A5H2XR08"/>
<feature type="region of interest" description="Disordered" evidence="1">
    <location>
        <begin position="1"/>
        <end position="68"/>
    </location>
</feature>
<gene>
    <name evidence="2" type="ORF">Prudu_521S000100</name>
</gene>
<organism evidence="2">
    <name type="scientific">Prunus dulcis</name>
    <name type="common">Almond</name>
    <name type="synonym">Amygdalus dulcis</name>
    <dbReference type="NCBI Taxonomy" id="3755"/>
    <lineage>
        <taxon>Eukaryota</taxon>
        <taxon>Viridiplantae</taxon>
        <taxon>Streptophyta</taxon>
        <taxon>Embryophyta</taxon>
        <taxon>Tracheophyta</taxon>
        <taxon>Spermatophyta</taxon>
        <taxon>Magnoliopsida</taxon>
        <taxon>eudicotyledons</taxon>
        <taxon>Gunneridae</taxon>
        <taxon>Pentapetalae</taxon>
        <taxon>rosids</taxon>
        <taxon>fabids</taxon>
        <taxon>Rosales</taxon>
        <taxon>Rosaceae</taxon>
        <taxon>Amygdaloideae</taxon>
        <taxon>Amygdaleae</taxon>
        <taxon>Prunus</taxon>
    </lineage>
</organism>
<proteinExistence type="predicted"/>
<keyword evidence="2" id="KW-0808">Transferase</keyword>
<sequence>GRVTLRLLGHGPATTGRADAGTIGSASVSPSQPDQPPPRGRPEVAGKPCFPVEVPSTPPELPAQNSPSFLHQIDRAPGARQECKRDLRRVVEVHRIHHWATLSLRASKSGRGKKVICARHSLGVGHAQDLARIPKWKLGRVLSVFHSTISFIPTFSFKTLIKIVDIVRCHIELIAMKCTLWNPPEKTEMK</sequence>
<evidence type="ECO:0000256" key="1">
    <source>
        <dbReference type="SAM" id="MobiDB-lite"/>
    </source>
</evidence>
<protein>
    <submittedName>
        <fullName evidence="2">RNA-dependent RNA polymerase family protein</fullName>
    </submittedName>
</protein>
<accession>A0A5H2XR08</accession>
<feature type="non-terminal residue" evidence="2">
    <location>
        <position position="1"/>
    </location>
</feature>
<evidence type="ECO:0000313" key="2">
    <source>
        <dbReference type="EMBL" id="BBN68665.1"/>
    </source>
</evidence>